<dbReference type="SUPFAM" id="SSF159245">
    <property type="entry name" value="AttH-like"/>
    <property type="match status" value="1"/>
</dbReference>
<dbReference type="PANTHER" id="PTHR35910">
    <property type="entry name" value="2EXR DOMAIN-CONTAINING PROTEIN"/>
    <property type="match status" value="1"/>
</dbReference>
<evidence type="ECO:0000259" key="3">
    <source>
        <dbReference type="Pfam" id="PF25581"/>
    </source>
</evidence>
<name>A0A8H4RB17_9HELO</name>
<dbReference type="InterPro" id="IPR057722">
    <property type="entry name" value="AsqO/PenF-like_C"/>
</dbReference>
<organism evidence="4 5">
    <name type="scientific">Cudoniella acicularis</name>
    <dbReference type="NCBI Taxonomy" id="354080"/>
    <lineage>
        <taxon>Eukaryota</taxon>
        <taxon>Fungi</taxon>
        <taxon>Dikarya</taxon>
        <taxon>Ascomycota</taxon>
        <taxon>Pezizomycotina</taxon>
        <taxon>Leotiomycetes</taxon>
        <taxon>Helotiales</taxon>
        <taxon>Tricladiaceae</taxon>
        <taxon>Cudoniella</taxon>
    </lineage>
</organism>
<feature type="domain" description="AsqO/PenF-like C-terminal" evidence="3">
    <location>
        <begin position="466"/>
        <end position="497"/>
    </location>
</feature>
<evidence type="ECO:0000259" key="1">
    <source>
        <dbReference type="Pfam" id="PF20150"/>
    </source>
</evidence>
<protein>
    <submittedName>
        <fullName evidence="4">Uncharacterized protein</fullName>
    </submittedName>
</protein>
<dbReference type="InterPro" id="IPR045518">
    <property type="entry name" value="2EXR"/>
</dbReference>
<gene>
    <name evidence="4" type="ORF">G7Y89_g13276</name>
</gene>
<dbReference type="EMBL" id="JAAMPI010001525">
    <property type="protein sequence ID" value="KAF4624892.1"/>
    <property type="molecule type" value="Genomic_DNA"/>
</dbReference>
<dbReference type="PANTHER" id="PTHR35910:SF6">
    <property type="entry name" value="2EXR DOMAIN-CONTAINING PROTEIN"/>
    <property type="match status" value="1"/>
</dbReference>
<dbReference type="OrthoDB" id="3513892at2759"/>
<evidence type="ECO:0000259" key="2">
    <source>
        <dbReference type="Pfam" id="PF24137"/>
    </source>
</evidence>
<sequence>MSSLDTFSLFVELPLELRIKIWGNAFPEPRVVPVRYNRHQKQYTSDAAPPVLLHICTESRDIFLSTYEKLRLSQKYDSAIFVDFSCDTIFFDSLDCSPEGDLSYDLATSLQSHKILSCAIDSQVWEVLRVFRYDALSEVKLLRNLKTIALVLRQDFDRGLRETRSIHDGRETTYVEVASHTVGSEIRHVHCFTELCETRTRCGQASDRQHRNASILIFSLKFNFRPIKMKVSLLSNLLFLPLPISAFAPRDAQYYNTKTIPSQVSNGSTIANFISSKFGLDGPQISAVNTTTWDWWYFDVIAPDLQTSMTVAFMTAVHTGFFSTPSLTNATTLGVFYRFANGTSNSVGLTASEVVVTTVQDGSSANYVGTGIGWTGSPDMETYTITFNSPENGLMGCFELKSIADAHCPCGPVEEGQNMMVAPQIGWANAVPDAVGSVDMVIFGSEFKFTGVAYHDKNWSNQPFTQNVASWYWGHGRLGPYSLVWFDTIAPNGSEYTGE</sequence>
<dbReference type="AlphaFoldDB" id="A0A8H4RB17"/>
<reference evidence="4 5" key="1">
    <citation type="submission" date="2020-03" db="EMBL/GenBank/DDBJ databases">
        <title>Draft Genome Sequence of Cudoniella acicularis.</title>
        <authorList>
            <person name="Buettner E."/>
            <person name="Kellner H."/>
        </authorList>
    </citation>
    <scope>NUCLEOTIDE SEQUENCE [LARGE SCALE GENOMIC DNA]</scope>
    <source>
        <strain evidence="4 5">DSM 108380</strain>
    </source>
</reference>
<dbReference type="Proteomes" id="UP000566819">
    <property type="component" value="Unassembled WGS sequence"/>
</dbReference>
<evidence type="ECO:0000313" key="5">
    <source>
        <dbReference type="Proteomes" id="UP000566819"/>
    </source>
</evidence>
<feature type="domain" description="2EXR" evidence="1">
    <location>
        <begin position="7"/>
        <end position="89"/>
    </location>
</feature>
<feature type="domain" description="Diels-Alderase N-terminal" evidence="2">
    <location>
        <begin position="259"/>
        <end position="459"/>
    </location>
</feature>
<accession>A0A8H4RB17</accession>
<dbReference type="Pfam" id="PF24137">
    <property type="entry name" value="DA_N"/>
    <property type="match status" value="1"/>
</dbReference>
<keyword evidence="5" id="KW-1185">Reference proteome</keyword>
<dbReference type="Pfam" id="PF25581">
    <property type="entry name" value="AsqO_C"/>
    <property type="match status" value="1"/>
</dbReference>
<comment type="caution">
    <text evidence="4">The sequence shown here is derived from an EMBL/GenBank/DDBJ whole genome shotgun (WGS) entry which is preliminary data.</text>
</comment>
<evidence type="ECO:0000313" key="4">
    <source>
        <dbReference type="EMBL" id="KAF4624892.1"/>
    </source>
</evidence>
<dbReference type="Pfam" id="PF20150">
    <property type="entry name" value="2EXR"/>
    <property type="match status" value="1"/>
</dbReference>
<dbReference type="InterPro" id="IPR056402">
    <property type="entry name" value="DA_N"/>
</dbReference>
<proteinExistence type="predicted"/>